<protein>
    <submittedName>
        <fullName evidence="1">Uncharacterized protein</fullName>
    </submittedName>
</protein>
<name>A0ACB6QP01_9PLEO</name>
<dbReference type="Proteomes" id="UP000799755">
    <property type="component" value="Unassembled WGS sequence"/>
</dbReference>
<sequence>MRTRTAPPRRVAPKAPNCTHINMDRIYGRDQNCYVCGREPSIGFLYVCRQDDKVVPDTPLEGPRVAHGTLDDHYHDEGLKSDLRRELEGIGLSQYVISAAERGEYTAQQLKKLKLQKLELKQAISDIPQTCTFRACHTCRPYYRDRVYTSFHAVLRNELPPLTAFDVSMLPTKSASILKTIGLLTTPTDNDPSPVPLHQPSSTDSTTLTTSRLSVLTFRTSQTDISELRRMHRPRKRFYNLGARNSASIADSLSKQLSWRAGLKTAIQGIFKSTRESSSEGSTITLPVSRMSTVRHGIKELGDLDLGSLRHVKRQKDRMDMRNEVGIEATEGVRRHSVDDGSESASELTVYSRASEAGSEVEVEGGVALTEEAVETHTPDILNVEDVHADIEPIMTQV</sequence>
<organism evidence="1 2">
    <name type="scientific">Lindgomyces ingoldianus</name>
    <dbReference type="NCBI Taxonomy" id="673940"/>
    <lineage>
        <taxon>Eukaryota</taxon>
        <taxon>Fungi</taxon>
        <taxon>Dikarya</taxon>
        <taxon>Ascomycota</taxon>
        <taxon>Pezizomycotina</taxon>
        <taxon>Dothideomycetes</taxon>
        <taxon>Pleosporomycetidae</taxon>
        <taxon>Pleosporales</taxon>
        <taxon>Lindgomycetaceae</taxon>
        <taxon>Lindgomyces</taxon>
    </lineage>
</organism>
<dbReference type="EMBL" id="MU003514">
    <property type="protein sequence ID" value="KAF2468754.1"/>
    <property type="molecule type" value="Genomic_DNA"/>
</dbReference>
<evidence type="ECO:0000313" key="2">
    <source>
        <dbReference type="Proteomes" id="UP000799755"/>
    </source>
</evidence>
<proteinExistence type="predicted"/>
<accession>A0ACB6QP01</accession>
<comment type="caution">
    <text evidence="1">The sequence shown here is derived from an EMBL/GenBank/DDBJ whole genome shotgun (WGS) entry which is preliminary data.</text>
</comment>
<reference evidence="1" key="1">
    <citation type="journal article" date="2020" name="Stud. Mycol.">
        <title>101 Dothideomycetes genomes: a test case for predicting lifestyles and emergence of pathogens.</title>
        <authorList>
            <person name="Haridas S."/>
            <person name="Albert R."/>
            <person name="Binder M."/>
            <person name="Bloem J."/>
            <person name="Labutti K."/>
            <person name="Salamov A."/>
            <person name="Andreopoulos B."/>
            <person name="Baker S."/>
            <person name="Barry K."/>
            <person name="Bills G."/>
            <person name="Bluhm B."/>
            <person name="Cannon C."/>
            <person name="Castanera R."/>
            <person name="Culley D."/>
            <person name="Daum C."/>
            <person name="Ezra D."/>
            <person name="Gonzalez J."/>
            <person name="Henrissat B."/>
            <person name="Kuo A."/>
            <person name="Liang C."/>
            <person name="Lipzen A."/>
            <person name="Lutzoni F."/>
            <person name="Magnuson J."/>
            <person name="Mondo S."/>
            <person name="Nolan M."/>
            <person name="Ohm R."/>
            <person name="Pangilinan J."/>
            <person name="Park H.-J."/>
            <person name="Ramirez L."/>
            <person name="Alfaro M."/>
            <person name="Sun H."/>
            <person name="Tritt A."/>
            <person name="Yoshinaga Y."/>
            <person name="Zwiers L.-H."/>
            <person name="Turgeon B."/>
            <person name="Goodwin S."/>
            <person name="Spatafora J."/>
            <person name="Crous P."/>
            <person name="Grigoriev I."/>
        </authorList>
    </citation>
    <scope>NUCLEOTIDE SEQUENCE</scope>
    <source>
        <strain evidence="1">ATCC 200398</strain>
    </source>
</reference>
<evidence type="ECO:0000313" key="1">
    <source>
        <dbReference type="EMBL" id="KAF2468754.1"/>
    </source>
</evidence>
<gene>
    <name evidence="1" type="ORF">BDR25DRAFT_372597</name>
</gene>
<keyword evidence="2" id="KW-1185">Reference proteome</keyword>